<dbReference type="EMBL" id="DXFW01000034">
    <property type="protein sequence ID" value="HIX06366.1"/>
    <property type="molecule type" value="Genomic_DNA"/>
</dbReference>
<dbReference type="Pfam" id="PF13673">
    <property type="entry name" value="Acetyltransf_10"/>
    <property type="match status" value="1"/>
</dbReference>
<feature type="domain" description="N-acetyltransferase" evidence="3">
    <location>
        <begin position="8"/>
        <end position="155"/>
    </location>
</feature>
<protein>
    <submittedName>
        <fullName evidence="4">GNAT family N-acetyltransferase</fullName>
        <ecNumber evidence="4">2.3.1.-</ecNumber>
    </submittedName>
</protein>
<dbReference type="Gene3D" id="3.40.630.30">
    <property type="match status" value="1"/>
</dbReference>
<name>A0A9D1V585_9FIRM</name>
<dbReference type="InterPro" id="IPR000182">
    <property type="entry name" value="GNAT_dom"/>
</dbReference>
<dbReference type="SUPFAM" id="SSF55729">
    <property type="entry name" value="Acyl-CoA N-acyltransferases (Nat)"/>
    <property type="match status" value="1"/>
</dbReference>
<dbReference type="PROSITE" id="PS51186">
    <property type="entry name" value="GNAT"/>
    <property type="match status" value="1"/>
</dbReference>
<dbReference type="Proteomes" id="UP000824193">
    <property type="component" value="Unassembled WGS sequence"/>
</dbReference>
<evidence type="ECO:0000256" key="2">
    <source>
        <dbReference type="ARBA" id="ARBA00023315"/>
    </source>
</evidence>
<gene>
    <name evidence="4" type="ORF">H9865_09790</name>
</gene>
<proteinExistence type="predicted"/>
<accession>A0A9D1V585</accession>
<keyword evidence="2 4" id="KW-0012">Acyltransferase</keyword>
<reference evidence="4" key="2">
    <citation type="submission" date="2021-04" db="EMBL/GenBank/DDBJ databases">
        <authorList>
            <person name="Gilroy R."/>
        </authorList>
    </citation>
    <scope>NUCLEOTIDE SEQUENCE</scope>
    <source>
        <strain evidence="4">2239</strain>
    </source>
</reference>
<dbReference type="CDD" id="cd04301">
    <property type="entry name" value="NAT_SF"/>
    <property type="match status" value="1"/>
</dbReference>
<keyword evidence="1 4" id="KW-0808">Transferase</keyword>
<sequence length="157" mass="17903">MEQSTSASFIRPATAQDAGRIAEILVFNNRLNFFPIFKDEQYSFCEMQVVSLAQQLAESRDALARTFVWDDGVLRGFVRIQGREVEKLFVDPCFQGRGVGAALLRFAVTHFEADHLWALEANESARRFYSVHGFAPTGESRFEEGTDQRLLLLHRQN</sequence>
<dbReference type="AlphaFoldDB" id="A0A9D1V585"/>
<dbReference type="PANTHER" id="PTHR43877">
    <property type="entry name" value="AMINOALKYLPHOSPHONATE N-ACETYLTRANSFERASE-RELATED-RELATED"/>
    <property type="match status" value="1"/>
</dbReference>
<dbReference type="EC" id="2.3.1.-" evidence="4"/>
<dbReference type="GO" id="GO:0016747">
    <property type="term" value="F:acyltransferase activity, transferring groups other than amino-acyl groups"/>
    <property type="evidence" value="ECO:0007669"/>
    <property type="project" value="InterPro"/>
</dbReference>
<comment type="caution">
    <text evidence="4">The sequence shown here is derived from an EMBL/GenBank/DDBJ whole genome shotgun (WGS) entry which is preliminary data.</text>
</comment>
<evidence type="ECO:0000256" key="1">
    <source>
        <dbReference type="ARBA" id="ARBA00022679"/>
    </source>
</evidence>
<organism evidence="4 5">
    <name type="scientific">Candidatus Allofournierella pullicola</name>
    <dbReference type="NCBI Taxonomy" id="2838596"/>
    <lineage>
        <taxon>Bacteria</taxon>
        <taxon>Bacillati</taxon>
        <taxon>Bacillota</taxon>
        <taxon>Clostridia</taxon>
        <taxon>Eubacteriales</taxon>
        <taxon>Oscillospiraceae</taxon>
        <taxon>Allofournierella</taxon>
    </lineage>
</organism>
<evidence type="ECO:0000259" key="3">
    <source>
        <dbReference type="PROSITE" id="PS51186"/>
    </source>
</evidence>
<evidence type="ECO:0000313" key="5">
    <source>
        <dbReference type="Proteomes" id="UP000824193"/>
    </source>
</evidence>
<dbReference type="PANTHER" id="PTHR43877:SF1">
    <property type="entry name" value="ACETYLTRANSFERASE"/>
    <property type="match status" value="1"/>
</dbReference>
<dbReference type="InterPro" id="IPR016181">
    <property type="entry name" value="Acyl_CoA_acyltransferase"/>
</dbReference>
<dbReference type="InterPro" id="IPR050832">
    <property type="entry name" value="Bact_Acetyltransf"/>
</dbReference>
<reference evidence="4" key="1">
    <citation type="journal article" date="2021" name="PeerJ">
        <title>Extensive microbial diversity within the chicken gut microbiome revealed by metagenomics and culture.</title>
        <authorList>
            <person name="Gilroy R."/>
            <person name="Ravi A."/>
            <person name="Getino M."/>
            <person name="Pursley I."/>
            <person name="Horton D.L."/>
            <person name="Alikhan N.F."/>
            <person name="Baker D."/>
            <person name="Gharbi K."/>
            <person name="Hall N."/>
            <person name="Watson M."/>
            <person name="Adriaenssens E.M."/>
            <person name="Foster-Nyarko E."/>
            <person name="Jarju S."/>
            <person name="Secka A."/>
            <person name="Antonio M."/>
            <person name="Oren A."/>
            <person name="Chaudhuri R.R."/>
            <person name="La Ragione R."/>
            <person name="Hildebrand F."/>
            <person name="Pallen M.J."/>
        </authorList>
    </citation>
    <scope>NUCLEOTIDE SEQUENCE</scope>
    <source>
        <strain evidence="4">2239</strain>
    </source>
</reference>
<evidence type="ECO:0000313" key="4">
    <source>
        <dbReference type="EMBL" id="HIX06366.1"/>
    </source>
</evidence>